<feature type="domain" description="START" evidence="1">
    <location>
        <begin position="34"/>
        <end position="219"/>
    </location>
</feature>
<dbReference type="CDD" id="cd00177">
    <property type="entry name" value="START"/>
    <property type="match status" value="1"/>
</dbReference>
<dbReference type="PANTHER" id="PTHR19308">
    <property type="entry name" value="PHOSPHATIDYLCHOLINE TRANSFER PROTEIN"/>
    <property type="match status" value="1"/>
</dbReference>
<proteinExistence type="predicted"/>
<dbReference type="AlphaFoldDB" id="A0A8J6ATF3"/>
<protein>
    <recommendedName>
        <fullName evidence="1">START domain-containing protein</fullName>
    </recommendedName>
</protein>
<evidence type="ECO:0000313" key="3">
    <source>
        <dbReference type="Proteomes" id="UP000717585"/>
    </source>
</evidence>
<accession>A0A8J6ATF3</accession>
<dbReference type="EMBL" id="JAHDYR010000016">
    <property type="protein sequence ID" value="KAG9394126.1"/>
    <property type="molecule type" value="Genomic_DNA"/>
</dbReference>
<dbReference type="Pfam" id="PF01852">
    <property type="entry name" value="START"/>
    <property type="match status" value="1"/>
</dbReference>
<dbReference type="Proteomes" id="UP000717585">
    <property type="component" value="Unassembled WGS sequence"/>
</dbReference>
<dbReference type="PANTHER" id="PTHR19308:SF14">
    <property type="entry name" value="START DOMAIN-CONTAINING PROTEIN"/>
    <property type="match status" value="1"/>
</dbReference>
<dbReference type="InterPro" id="IPR002913">
    <property type="entry name" value="START_lipid-bd_dom"/>
</dbReference>
<sequence>MEQRNKPFEEPFHRFPASMSHRDLVKHIEHNSKSSSPRWSCVRETQHSVIHVDRIKGKNYDGVRTTCNFAVPAPFVLTYFLDPLFRSQWDAAFDYSTIVEEIDDDTVVWRLVFKSPISLMKPRDAVVRMTTNYSPAAGRYVIEYHSVDHPSCPPDPRMIRAAVMPGSGAIITPLDVHGSPSPTLQTTMCQATQVEYLDFRGKTPLWLVGSIAQRLASSFDKFRKVAEQRFSREHAMLSKEGQAEADAANRSVMATFPAISPAALGSMTPVSPTP</sequence>
<gene>
    <name evidence="2" type="ORF">J8273_4228</name>
</gene>
<name>A0A8J6ATF3_9EUKA</name>
<dbReference type="InterPro" id="IPR051213">
    <property type="entry name" value="START_lipid_transfer"/>
</dbReference>
<comment type="caution">
    <text evidence="2">The sequence shown here is derived from an EMBL/GenBank/DDBJ whole genome shotgun (WGS) entry which is preliminary data.</text>
</comment>
<dbReference type="PROSITE" id="PS50848">
    <property type="entry name" value="START"/>
    <property type="match status" value="1"/>
</dbReference>
<dbReference type="Gene3D" id="3.30.530.20">
    <property type="match status" value="1"/>
</dbReference>
<dbReference type="GO" id="GO:0005737">
    <property type="term" value="C:cytoplasm"/>
    <property type="evidence" value="ECO:0007669"/>
    <property type="project" value="UniProtKB-ARBA"/>
</dbReference>
<dbReference type="SUPFAM" id="SSF55961">
    <property type="entry name" value="Bet v1-like"/>
    <property type="match status" value="1"/>
</dbReference>
<dbReference type="SMART" id="SM00234">
    <property type="entry name" value="START"/>
    <property type="match status" value="1"/>
</dbReference>
<dbReference type="OrthoDB" id="196858at2759"/>
<organism evidence="2 3">
    <name type="scientific">Carpediemonas membranifera</name>
    <dbReference type="NCBI Taxonomy" id="201153"/>
    <lineage>
        <taxon>Eukaryota</taxon>
        <taxon>Metamonada</taxon>
        <taxon>Carpediemonas-like organisms</taxon>
        <taxon>Carpediemonas</taxon>
    </lineage>
</organism>
<keyword evidence="3" id="KW-1185">Reference proteome</keyword>
<evidence type="ECO:0000313" key="2">
    <source>
        <dbReference type="EMBL" id="KAG9394126.1"/>
    </source>
</evidence>
<reference evidence="2" key="1">
    <citation type="submission" date="2021-05" db="EMBL/GenBank/DDBJ databases">
        <title>A free-living protist that lacks canonical eukaryotic 1 DNA replication and segregation systems.</title>
        <authorList>
            <person name="Salas-Leiva D.E."/>
            <person name="Tromer E.C."/>
            <person name="Curtis B.A."/>
            <person name="Jerlstrom-Hultqvist J."/>
            <person name="Kolisko M."/>
            <person name="Yi Z."/>
            <person name="Salas-Leiva J.S."/>
            <person name="Gallot-Lavallee L."/>
            <person name="Kops G.J.P.L."/>
            <person name="Archibald J.M."/>
            <person name="Simpson A.G.B."/>
            <person name="Roger A.J."/>
        </authorList>
    </citation>
    <scope>NUCLEOTIDE SEQUENCE</scope>
    <source>
        <strain evidence="2">BICM</strain>
    </source>
</reference>
<evidence type="ECO:0000259" key="1">
    <source>
        <dbReference type="PROSITE" id="PS50848"/>
    </source>
</evidence>
<dbReference type="InterPro" id="IPR023393">
    <property type="entry name" value="START-like_dom_sf"/>
</dbReference>
<dbReference type="GO" id="GO:0008289">
    <property type="term" value="F:lipid binding"/>
    <property type="evidence" value="ECO:0007669"/>
    <property type="project" value="InterPro"/>
</dbReference>